<dbReference type="RefSeq" id="WP_206727463.1">
    <property type="nucleotide sequence ID" value="NZ_CP071090.1"/>
</dbReference>
<comment type="similarity">
    <text evidence="2">Belongs to the terpene cyclase/mutase family.</text>
</comment>
<evidence type="ECO:0000256" key="2">
    <source>
        <dbReference type="ARBA" id="ARBA00009755"/>
    </source>
</evidence>
<dbReference type="InterPro" id="IPR018333">
    <property type="entry name" value="Squalene_cyclase"/>
</dbReference>
<evidence type="ECO:0000313" key="5">
    <source>
        <dbReference type="EMBL" id="QSQ25912.1"/>
    </source>
</evidence>
<evidence type="ECO:0000259" key="4">
    <source>
        <dbReference type="Pfam" id="PF13243"/>
    </source>
</evidence>
<proteinExistence type="inferred from homology"/>
<sequence>MRIDDALARAAGFLRERQRADGSFTDFNVFSTPGTEWITGAVGLGFGAHAAPREETVLRTAADFLVRGHRAPGGWGFNGVAPVDADSTATCLRFLLGTPSPPGRGMLEASWTCLRSFQDPQGGGFATYHASNRRIPKGSGYARPSPCVTANAALALALSSASEDVVAAERAVANLLVEQEPSGAWRSFWWAGLILPTCMVLTALHMLGRGQAAVERALGWLVDARQPDGSWGDPFSTGLAVGALACAGKARERSAAEQGCRWLLDEQSEDGGWAAERLMRVPARMCVKRWEPGDPEPHVAALERVFTTAALLGALAAYRRRWSTG</sequence>
<comment type="pathway">
    <text evidence="1">Secondary metabolite biosynthesis; hopanoid biosynthesis.</text>
</comment>
<evidence type="ECO:0000313" key="6">
    <source>
        <dbReference type="Proteomes" id="UP000662747"/>
    </source>
</evidence>
<organism evidence="5 6">
    <name type="scientific">Pyxidicoccus parkwayensis</name>
    <dbReference type="NCBI Taxonomy" id="2813578"/>
    <lineage>
        <taxon>Bacteria</taxon>
        <taxon>Pseudomonadati</taxon>
        <taxon>Myxococcota</taxon>
        <taxon>Myxococcia</taxon>
        <taxon>Myxococcales</taxon>
        <taxon>Cystobacterineae</taxon>
        <taxon>Myxococcaceae</taxon>
        <taxon>Pyxidicoccus</taxon>
    </lineage>
</organism>
<dbReference type="InterPro" id="IPR008930">
    <property type="entry name" value="Terpenoid_cyclase/PrenylTrfase"/>
</dbReference>
<protein>
    <recommendedName>
        <fullName evidence="4">Squalene cyclase C-terminal domain-containing protein</fullName>
    </recommendedName>
</protein>
<feature type="domain" description="Squalene cyclase C-terminal" evidence="4">
    <location>
        <begin position="144"/>
        <end position="233"/>
    </location>
</feature>
<dbReference type="Proteomes" id="UP000662747">
    <property type="component" value="Chromosome"/>
</dbReference>
<dbReference type="InterPro" id="IPR032696">
    <property type="entry name" value="SQ_cyclase_C"/>
</dbReference>
<evidence type="ECO:0000256" key="1">
    <source>
        <dbReference type="ARBA" id="ARBA00004999"/>
    </source>
</evidence>
<accession>A0ABX7P5Z9</accession>
<keyword evidence="6" id="KW-1185">Reference proteome</keyword>
<dbReference type="PANTHER" id="PTHR11764">
    <property type="entry name" value="TERPENE CYCLASE/MUTASE FAMILY MEMBER"/>
    <property type="match status" value="1"/>
</dbReference>
<gene>
    <name evidence="5" type="ORF">JY651_13690</name>
</gene>
<dbReference type="SUPFAM" id="SSF48239">
    <property type="entry name" value="Terpenoid cyclases/Protein prenyltransferases"/>
    <property type="match status" value="1"/>
</dbReference>
<evidence type="ECO:0000256" key="3">
    <source>
        <dbReference type="ARBA" id="ARBA00022737"/>
    </source>
</evidence>
<dbReference type="PANTHER" id="PTHR11764:SF20">
    <property type="entry name" value="LANOSTEROL SYNTHASE"/>
    <property type="match status" value="1"/>
</dbReference>
<dbReference type="EMBL" id="CP071090">
    <property type="protein sequence ID" value="QSQ25912.1"/>
    <property type="molecule type" value="Genomic_DNA"/>
</dbReference>
<name>A0ABX7P5Z9_9BACT</name>
<reference evidence="5 6" key="1">
    <citation type="submission" date="2021-02" db="EMBL/GenBank/DDBJ databases">
        <title>De Novo genome assembly of isolated myxobacteria.</title>
        <authorList>
            <person name="Stevens D.C."/>
        </authorList>
    </citation>
    <scope>NUCLEOTIDE SEQUENCE [LARGE SCALE GENOMIC DNA]</scope>
    <source>
        <strain evidence="6">SCPEA02</strain>
    </source>
</reference>
<keyword evidence="3" id="KW-0677">Repeat</keyword>
<dbReference type="Pfam" id="PF13243">
    <property type="entry name" value="SQHop_cyclase_C"/>
    <property type="match status" value="1"/>
</dbReference>
<dbReference type="Gene3D" id="1.50.10.20">
    <property type="match status" value="1"/>
</dbReference>